<sequence>MVDFRIKVDVKAVQKQLSDLSARGIKDAMAFAINATGKRCISDLQSNMKDVFDRPTPFTLKGFYFKPAKASDLTGVILSRDKAPKGTPAGKYLAPQIFGGPRPMKKFEKALASISGGQYVVPASPIALDANGNLNRGFLTQVLSRLGVMSNESKNLSEKTRRRLAKQKKNARGQASEFFVAREKGNGRPRGIFKLVGKGHVEPVLWFLPRPPSYRKRFDPEQVVQQAVDKYAPGAIEAAVRGAITKGLGR</sequence>
<dbReference type="Proteomes" id="UP000578000">
    <property type="component" value="Unassembled WGS sequence"/>
</dbReference>
<dbReference type="EMBL" id="JACHIE010000005">
    <property type="protein sequence ID" value="MBB6456972.1"/>
    <property type="molecule type" value="Genomic_DNA"/>
</dbReference>
<reference evidence="1 2" key="1">
    <citation type="submission" date="2020-08" db="EMBL/GenBank/DDBJ databases">
        <title>Genomic Encyclopedia of Type Strains, Phase IV (KMG-IV): sequencing the most valuable type-strain genomes for metagenomic binning, comparative biology and taxonomic classification.</title>
        <authorList>
            <person name="Goeker M."/>
        </authorList>
    </citation>
    <scope>NUCLEOTIDE SEQUENCE [LARGE SCALE GENOMIC DNA]</scope>
    <source>
        <strain evidence="1 2">DSM 4491</strain>
    </source>
</reference>
<keyword evidence="2" id="KW-1185">Reference proteome</keyword>
<name>A0A841QFZ3_9PROT</name>
<comment type="caution">
    <text evidence="1">The sequence shown here is derived from an EMBL/GenBank/DDBJ whole genome shotgun (WGS) entry which is preliminary data.</text>
</comment>
<protein>
    <submittedName>
        <fullName evidence="1">Uncharacterized protein</fullName>
    </submittedName>
</protein>
<dbReference type="AlphaFoldDB" id="A0A841QFZ3"/>
<dbReference type="RefSeq" id="WP_166112884.1">
    <property type="nucleotide sequence ID" value="NZ_BAABDB010000040.1"/>
</dbReference>
<proteinExistence type="predicted"/>
<accession>A0A841QFZ3</accession>
<evidence type="ECO:0000313" key="2">
    <source>
        <dbReference type="Proteomes" id="UP000578000"/>
    </source>
</evidence>
<gene>
    <name evidence="1" type="ORF">HNR55_001555</name>
</gene>
<organism evidence="1 2">
    <name type="scientific">Acetobacter lovaniensis</name>
    <dbReference type="NCBI Taxonomy" id="104100"/>
    <lineage>
        <taxon>Bacteria</taxon>
        <taxon>Pseudomonadati</taxon>
        <taxon>Pseudomonadota</taxon>
        <taxon>Alphaproteobacteria</taxon>
        <taxon>Acetobacterales</taxon>
        <taxon>Acetobacteraceae</taxon>
        <taxon>Acetobacter</taxon>
    </lineage>
</organism>
<evidence type="ECO:0000313" key="1">
    <source>
        <dbReference type="EMBL" id="MBB6456972.1"/>
    </source>
</evidence>